<keyword evidence="3" id="KW-1185">Reference proteome</keyword>
<dbReference type="EMBL" id="FNNZ01000008">
    <property type="protein sequence ID" value="SDW75664.1"/>
    <property type="molecule type" value="Genomic_DNA"/>
</dbReference>
<sequence length="284" mass="29805">MTFSQQPSSSCSEIARPFGASASFRDTSPPNWRMALLRGIVWGLIGMIYAPLFTGLAELFQGLGFGHGSYIAAAALAGGVGAALYGAREVALIATGIGVLVGVFVLMLFAEQIAVFHVVLVAAAVAGLVGLTVSFPARCSRHVPGKTMAGLATGAICGGFLAVVEPFHPNPFSSFAVLAFLVSVNGVLYVSTVRWWLSVSHRLHCESRPCYIIESLVMATLAGVAAGSVWMMIGPLIDVEAGLWQSASAAMHDRIPMAILGGLFGGAIAGMLLEFFRFSWVHDL</sequence>
<feature type="transmembrane region" description="Helical" evidence="1">
    <location>
        <begin position="176"/>
        <end position="197"/>
    </location>
</feature>
<feature type="transmembrane region" description="Helical" evidence="1">
    <location>
        <begin position="257"/>
        <end position="276"/>
    </location>
</feature>
<reference evidence="3" key="1">
    <citation type="submission" date="2016-10" db="EMBL/GenBank/DDBJ databases">
        <authorList>
            <person name="Varghese N."/>
            <person name="Submissions S."/>
        </authorList>
    </citation>
    <scope>NUCLEOTIDE SEQUENCE [LARGE SCALE GENOMIC DNA]</scope>
    <source>
        <strain evidence="3">DSM 217</strain>
    </source>
</reference>
<feature type="transmembrane region" description="Helical" evidence="1">
    <location>
        <begin position="115"/>
        <end position="135"/>
    </location>
</feature>
<feature type="transmembrane region" description="Helical" evidence="1">
    <location>
        <begin position="65"/>
        <end position="85"/>
    </location>
</feature>
<feature type="transmembrane region" description="Helical" evidence="1">
    <location>
        <begin position="90"/>
        <end position="109"/>
    </location>
</feature>
<feature type="transmembrane region" description="Helical" evidence="1">
    <location>
        <begin position="209"/>
        <end position="237"/>
    </location>
</feature>
<feature type="transmembrane region" description="Helical" evidence="1">
    <location>
        <begin position="35"/>
        <end position="53"/>
    </location>
</feature>
<keyword evidence="1" id="KW-0812">Transmembrane</keyword>
<keyword evidence="1" id="KW-1133">Transmembrane helix</keyword>
<feature type="transmembrane region" description="Helical" evidence="1">
    <location>
        <begin position="147"/>
        <end position="164"/>
    </location>
</feature>
<gene>
    <name evidence="2" type="ORF">SAMN05421783_10845</name>
</gene>
<dbReference type="RefSeq" id="WP_245731836.1">
    <property type="nucleotide sequence ID" value="NZ_FNNZ01000008.1"/>
</dbReference>
<name>A0A1H2W5W7_THIRO</name>
<proteinExistence type="predicted"/>
<accession>A0A1H2W5W7</accession>
<organism evidence="2 3">
    <name type="scientific">Thiocapsa roseopersicina</name>
    <dbReference type="NCBI Taxonomy" id="1058"/>
    <lineage>
        <taxon>Bacteria</taxon>
        <taxon>Pseudomonadati</taxon>
        <taxon>Pseudomonadota</taxon>
        <taxon>Gammaproteobacteria</taxon>
        <taxon>Chromatiales</taxon>
        <taxon>Chromatiaceae</taxon>
        <taxon>Thiocapsa</taxon>
    </lineage>
</organism>
<evidence type="ECO:0000256" key="1">
    <source>
        <dbReference type="SAM" id="Phobius"/>
    </source>
</evidence>
<dbReference type="Proteomes" id="UP000198816">
    <property type="component" value="Unassembled WGS sequence"/>
</dbReference>
<evidence type="ECO:0000313" key="3">
    <source>
        <dbReference type="Proteomes" id="UP000198816"/>
    </source>
</evidence>
<dbReference type="STRING" id="1058.SAMN05421783_10845"/>
<evidence type="ECO:0000313" key="2">
    <source>
        <dbReference type="EMBL" id="SDW75664.1"/>
    </source>
</evidence>
<protein>
    <submittedName>
        <fullName evidence="2">Uncharacterized protein</fullName>
    </submittedName>
</protein>
<dbReference type="AlphaFoldDB" id="A0A1H2W5W7"/>
<keyword evidence="1" id="KW-0472">Membrane</keyword>